<dbReference type="OrthoDB" id="8773442at2"/>
<dbReference type="EMBL" id="AEXN01000006">
    <property type="protein sequence ID" value="EGC84689.1"/>
    <property type="molecule type" value="Genomic_DNA"/>
</dbReference>
<reference evidence="4 5" key="1">
    <citation type="submission" date="2011-01" db="EMBL/GenBank/DDBJ databases">
        <authorList>
            <person name="Durkin A.S."/>
            <person name="Madupu R."/>
            <person name="Torralba M."/>
            <person name="Gillis M."/>
            <person name="Methe B."/>
            <person name="Sutton G."/>
            <person name="Nelson K.E."/>
        </authorList>
    </citation>
    <scope>NUCLEOTIDE SEQUENCE [LARGE SCALE GENOMIC DNA]</scope>
    <source>
        <strain evidence="4 5">ACS-025-V-Sch4</strain>
    </source>
</reference>
<evidence type="ECO:0000256" key="1">
    <source>
        <dbReference type="ARBA" id="ARBA00022676"/>
    </source>
</evidence>
<evidence type="ECO:0000313" key="5">
    <source>
        <dbReference type="Proteomes" id="UP000005277"/>
    </source>
</evidence>
<accession>F0GYI7</accession>
<evidence type="ECO:0000256" key="2">
    <source>
        <dbReference type="ARBA" id="ARBA00022679"/>
    </source>
</evidence>
<dbReference type="Pfam" id="PF00535">
    <property type="entry name" value="Glycos_transf_2"/>
    <property type="match status" value="1"/>
</dbReference>
<dbReference type="Proteomes" id="UP000005277">
    <property type="component" value="Unassembled WGS sequence"/>
</dbReference>
<dbReference type="PANTHER" id="PTHR22916">
    <property type="entry name" value="GLYCOSYLTRANSFERASE"/>
    <property type="match status" value="1"/>
</dbReference>
<gene>
    <name evidence="4" type="ORF">HMPREF9246_0795</name>
</gene>
<dbReference type="RefSeq" id="WP_004816267.1">
    <property type="nucleotide sequence ID" value="NZ_AEXN01000006.1"/>
</dbReference>
<organism evidence="4 5">
    <name type="scientific">Anaerococcus hydrogenalis ACS-025-V-Sch4</name>
    <dbReference type="NCBI Taxonomy" id="879306"/>
    <lineage>
        <taxon>Bacteria</taxon>
        <taxon>Bacillati</taxon>
        <taxon>Bacillota</taxon>
        <taxon>Tissierellia</taxon>
        <taxon>Tissierellales</taxon>
        <taxon>Peptoniphilaceae</taxon>
        <taxon>Anaerococcus</taxon>
    </lineage>
</organism>
<evidence type="ECO:0000313" key="4">
    <source>
        <dbReference type="EMBL" id="EGC84689.1"/>
    </source>
</evidence>
<dbReference type="InterPro" id="IPR029044">
    <property type="entry name" value="Nucleotide-diphossugar_trans"/>
</dbReference>
<dbReference type="AlphaFoldDB" id="F0GYI7"/>
<dbReference type="Gene3D" id="3.90.550.10">
    <property type="entry name" value="Spore Coat Polysaccharide Biosynthesis Protein SpsA, Chain A"/>
    <property type="match status" value="1"/>
</dbReference>
<dbReference type="PANTHER" id="PTHR22916:SF51">
    <property type="entry name" value="GLYCOSYLTRANSFERASE EPSH-RELATED"/>
    <property type="match status" value="1"/>
</dbReference>
<keyword evidence="2 4" id="KW-0808">Transferase</keyword>
<dbReference type="CDD" id="cd00761">
    <property type="entry name" value="Glyco_tranf_GTA_type"/>
    <property type="match status" value="1"/>
</dbReference>
<dbReference type="SUPFAM" id="SSF53448">
    <property type="entry name" value="Nucleotide-diphospho-sugar transferases"/>
    <property type="match status" value="1"/>
</dbReference>
<keyword evidence="1 4" id="KW-0328">Glycosyltransferase</keyword>
<dbReference type="InterPro" id="IPR001173">
    <property type="entry name" value="Glyco_trans_2-like"/>
</dbReference>
<keyword evidence="5" id="KW-1185">Reference proteome</keyword>
<feature type="domain" description="Glycosyltransferase 2-like" evidence="3">
    <location>
        <begin position="5"/>
        <end position="141"/>
    </location>
</feature>
<evidence type="ECO:0000259" key="3">
    <source>
        <dbReference type="Pfam" id="PF00535"/>
    </source>
</evidence>
<protein>
    <submittedName>
        <fullName evidence="4">Glycosyltransferase, group 2 family protein</fullName>
        <ecNumber evidence="4">2.4.-.-</ecNumber>
    </submittedName>
</protein>
<dbReference type="EC" id="2.4.-.-" evidence="4"/>
<proteinExistence type="predicted"/>
<comment type="caution">
    <text evidence="4">The sequence shown here is derived from an EMBL/GenBank/DDBJ whole genome shotgun (WGS) entry which is preliminary data.</text>
</comment>
<name>F0GYI7_9FIRM</name>
<sequence length="353" mass="41755">MIDISIVVAAYNVEKYINECIKSLLNQSCDNYEIIIVDDGSTDSTAKIIDSFSGNENIKIIHKKNEGVSVARNVGIENSEGKWLTFVDGDDFVDSNFIINVRKIINNIECDMIVFNYNGYFNDDNKFECRTLPFDKNQFITKYKDLFQKRMISQYYEGGDSRTIVSSGTTWCKVIKNDIVKSCNIRYKPGLIKAQDTVFWLNATEKVNEIYYFNKSLYNYRLSFSSISSGKKFIKESEKEFDKLIKEYRTFVKNKDYSFIEALNLRYIQVIMWNIDHNFFNINNNIKIRNRTNLLKDISYKKDYRKAINNANGKDLPIRIRLMLYFIKNNKFLEYYFVYKIYNFLSLIKNKRK</sequence>
<dbReference type="GO" id="GO:0016757">
    <property type="term" value="F:glycosyltransferase activity"/>
    <property type="evidence" value="ECO:0007669"/>
    <property type="project" value="UniProtKB-KW"/>
</dbReference>